<dbReference type="PANTHER" id="PTHR14413:SF16">
    <property type="entry name" value="LARGE RIBOSOMAL SUBUNIT PROTEIN BL17M"/>
    <property type="match status" value="1"/>
</dbReference>
<dbReference type="PANTHER" id="PTHR14413">
    <property type="entry name" value="RIBOSOMAL PROTEIN L17"/>
    <property type="match status" value="1"/>
</dbReference>
<keyword evidence="3" id="KW-0687">Ribonucleoprotein</keyword>
<dbReference type="Gene3D" id="3.90.1030.10">
    <property type="entry name" value="Ribosomal protein L17"/>
    <property type="match status" value="1"/>
</dbReference>
<dbReference type="GO" id="GO:0006412">
    <property type="term" value="P:translation"/>
    <property type="evidence" value="ECO:0007669"/>
    <property type="project" value="InterPro"/>
</dbReference>
<name>A0A645CYD5_9ZZZZ</name>
<dbReference type="AlphaFoldDB" id="A0A645CYD5"/>
<comment type="similarity">
    <text evidence="1">Belongs to the bacterial ribosomal protein bL17 family.</text>
</comment>
<comment type="caution">
    <text evidence="4">The sequence shown here is derived from an EMBL/GenBank/DDBJ whole genome shotgun (WGS) entry which is preliminary data.</text>
</comment>
<proteinExistence type="inferred from homology"/>
<dbReference type="EMBL" id="VSSQ01031372">
    <property type="protein sequence ID" value="MPM82230.1"/>
    <property type="molecule type" value="Genomic_DNA"/>
</dbReference>
<evidence type="ECO:0000256" key="3">
    <source>
        <dbReference type="ARBA" id="ARBA00023274"/>
    </source>
</evidence>
<dbReference type="HAMAP" id="MF_01368">
    <property type="entry name" value="Ribosomal_bL17"/>
    <property type="match status" value="1"/>
</dbReference>
<protein>
    <submittedName>
        <fullName evidence="4">50S ribosomal protein L17</fullName>
    </submittedName>
</protein>
<gene>
    <name evidence="4" type="primary">rplQ_38</name>
    <name evidence="4" type="ORF">SDC9_129291</name>
</gene>
<dbReference type="InterPro" id="IPR047859">
    <property type="entry name" value="Ribosomal_bL17_CS"/>
</dbReference>
<dbReference type="SUPFAM" id="SSF64263">
    <property type="entry name" value="Prokaryotic ribosomal protein L17"/>
    <property type="match status" value="1"/>
</dbReference>
<dbReference type="InterPro" id="IPR000456">
    <property type="entry name" value="Ribosomal_bL17"/>
</dbReference>
<keyword evidence="2 4" id="KW-0689">Ribosomal protein</keyword>
<evidence type="ECO:0000313" key="4">
    <source>
        <dbReference type="EMBL" id="MPM82230.1"/>
    </source>
</evidence>
<dbReference type="GO" id="GO:0003735">
    <property type="term" value="F:structural constituent of ribosome"/>
    <property type="evidence" value="ECO:0007669"/>
    <property type="project" value="InterPro"/>
</dbReference>
<accession>A0A645CYD5</accession>
<dbReference type="InterPro" id="IPR036373">
    <property type="entry name" value="Ribosomal_bL17_sf"/>
</dbReference>
<dbReference type="GO" id="GO:0022625">
    <property type="term" value="C:cytosolic large ribosomal subunit"/>
    <property type="evidence" value="ECO:0007669"/>
    <property type="project" value="TreeGrafter"/>
</dbReference>
<dbReference type="PROSITE" id="PS01167">
    <property type="entry name" value="RIBOSOMAL_L17"/>
    <property type="match status" value="1"/>
</dbReference>
<reference evidence="4" key="1">
    <citation type="submission" date="2019-08" db="EMBL/GenBank/DDBJ databases">
        <authorList>
            <person name="Kucharzyk K."/>
            <person name="Murdoch R.W."/>
            <person name="Higgins S."/>
            <person name="Loffler F."/>
        </authorList>
    </citation>
    <scope>NUCLEOTIDE SEQUENCE</scope>
</reference>
<dbReference type="Pfam" id="PF01196">
    <property type="entry name" value="Ribosomal_L17"/>
    <property type="match status" value="1"/>
</dbReference>
<organism evidence="4">
    <name type="scientific">bioreactor metagenome</name>
    <dbReference type="NCBI Taxonomy" id="1076179"/>
    <lineage>
        <taxon>unclassified sequences</taxon>
        <taxon>metagenomes</taxon>
        <taxon>ecological metagenomes</taxon>
    </lineage>
</organism>
<evidence type="ECO:0000256" key="1">
    <source>
        <dbReference type="ARBA" id="ARBA00008777"/>
    </source>
</evidence>
<sequence>MPGTRKLGRPTDQRMAMLRAMVTYLLENGQIKTTLSRAKEVAPLAEKMITLAKKNDLVAYRQALSFVTKEEVAHKLFHETAAKYSTRDGGYTRVVRIGPRRGDAAEMAIIQLV</sequence>
<dbReference type="NCBIfam" id="TIGR00059">
    <property type="entry name" value="L17"/>
    <property type="match status" value="1"/>
</dbReference>
<evidence type="ECO:0000256" key="2">
    <source>
        <dbReference type="ARBA" id="ARBA00022980"/>
    </source>
</evidence>